<dbReference type="AlphaFoldDB" id="M8A9Z7"/>
<proteinExistence type="predicted"/>
<sequence>MRSTTTTQPCGGQVRCCGSEVGAAAFARADHSWGGPDLDSTVLFDCSRS</sequence>
<organism evidence="1">
    <name type="scientific">Triticum urartu</name>
    <name type="common">Red wild einkorn</name>
    <name type="synonym">Crithodium urartu</name>
    <dbReference type="NCBI Taxonomy" id="4572"/>
    <lineage>
        <taxon>Eukaryota</taxon>
        <taxon>Viridiplantae</taxon>
        <taxon>Streptophyta</taxon>
        <taxon>Embryophyta</taxon>
        <taxon>Tracheophyta</taxon>
        <taxon>Spermatophyta</taxon>
        <taxon>Magnoliopsida</taxon>
        <taxon>Liliopsida</taxon>
        <taxon>Poales</taxon>
        <taxon>Poaceae</taxon>
        <taxon>BOP clade</taxon>
        <taxon>Pooideae</taxon>
        <taxon>Triticodae</taxon>
        <taxon>Triticeae</taxon>
        <taxon>Triticinae</taxon>
        <taxon>Triticum</taxon>
    </lineage>
</organism>
<gene>
    <name evidence="1" type="ORF">TRIUR3_23094</name>
</gene>
<reference evidence="1" key="1">
    <citation type="journal article" date="2013" name="Nature">
        <title>Draft genome of the wheat A-genome progenitor Triticum urartu.</title>
        <authorList>
            <person name="Ling H.Q."/>
            <person name="Zhao S."/>
            <person name="Liu D."/>
            <person name="Wang J."/>
            <person name="Sun H."/>
            <person name="Zhang C."/>
            <person name="Fan H."/>
            <person name="Li D."/>
            <person name="Dong L."/>
            <person name="Tao Y."/>
            <person name="Gao C."/>
            <person name="Wu H."/>
            <person name="Li Y."/>
            <person name="Cui Y."/>
            <person name="Guo X."/>
            <person name="Zheng S."/>
            <person name="Wang B."/>
            <person name="Yu K."/>
            <person name="Liang Q."/>
            <person name="Yang W."/>
            <person name="Lou X."/>
            <person name="Chen J."/>
            <person name="Feng M."/>
            <person name="Jian J."/>
            <person name="Zhang X."/>
            <person name="Luo G."/>
            <person name="Jiang Y."/>
            <person name="Liu J."/>
            <person name="Wang Z."/>
            <person name="Sha Y."/>
            <person name="Zhang B."/>
            <person name="Wu H."/>
            <person name="Tang D."/>
            <person name="Shen Q."/>
            <person name="Xue P."/>
            <person name="Zou S."/>
            <person name="Wang X."/>
            <person name="Liu X."/>
            <person name="Wang F."/>
            <person name="Yang Y."/>
            <person name="An X."/>
            <person name="Dong Z."/>
            <person name="Zhang K."/>
            <person name="Zhang X."/>
            <person name="Luo M.C."/>
            <person name="Dvorak J."/>
            <person name="Tong Y."/>
            <person name="Wang J."/>
            <person name="Yang H."/>
            <person name="Li Z."/>
            <person name="Wang D."/>
            <person name="Zhang A."/>
            <person name="Wang J."/>
        </authorList>
    </citation>
    <scope>NUCLEOTIDE SEQUENCE</scope>
</reference>
<accession>M8A9Z7</accession>
<protein>
    <submittedName>
        <fullName evidence="1">Uncharacterized protein</fullName>
    </submittedName>
</protein>
<evidence type="ECO:0000313" key="1">
    <source>
        <dbReference type="EMBL" id="EMS57319.1"/>
    </source>
</evidence>
<dbReference type="EMBL" id="KD146791">
    <property type="protein sequence ID" value="EMS57319.1"/>
    <property type="molecule type" value="Genomic_DNA"/>
</dbReference>
<name>M8A9Z7_TRIUA</name>